<dbReference type="InterPro" id="IPR027417">
    <property type="entry name" value="P-loop_NTPase"/>
</dbReference>
<dbReference type="OrthoDB" id="443402at2759"/>
<feature type="domain" description="Nephrocystin 3-like N-terminal" evidence="3">
    <location>
        <begin position="296"/>
        <end position="470"/>
    </location>
</feature>
<dbReference type="PANTHER" id="PTHR10039">
    <property type="entry name" value="AMELOGENIN"/>
    <property type="match status" value="1"/>
</dbReference>
<dbReference type="Pfam" id="PF25053">
    <property type="entry name" value="DUF7791"/>
    <property type="match status" value="1"/>
</dbReference>
<gene>
    <name evidence="5" type="ORF">Trco_000465</name>
</gene>
<evidence type="ECO:0008006" key="7">
    <source>
        <dbReference type="Google" id="ProtNLM"/>
    </source>
</evidence>
<evidence type="ECO:0000256" key="1">
    <source>
        <dbReference type="ARBA" id="ARBA00022737"/>
    </source>
</evidence>
<organism evidence="5 6">
    <name type="scientific">Trichoderma cornu-damae</name>
    <dbReference type="NCBI Taxonomy" id="654480"/>
    <lineage>
        <taxon>Eukaryota</taxon>
        <taxon>Fungi</taxon>
        <taxon>Dikarya</taxon>
        <taxon>Ascomycota</taxon>
        <taxon>Pezizomycotina</taxon>
        <taxon>Sordariomycetes</taxon>
        <taxon>Hypocreomycetidae</taxon>
        <taxon>Hypocreales</taxon>
        <taxon>Hypocreaceae</taxon>
        <taxon>Trichoderma</taxon>
    </lineage>
</organism>
<name>A0A9P8QQC4_9HYPO</name>
<reference evidence="5" key="1">
    <citation type="submission" date="2021-08" db="EMBL/GenBank/DDBJ databases">
        <title>Chromosome-Level Trichoderma cornu-damae using Hi-C Data.</title>
        <authorList>
            <person name="Kim C.S."/>
        </authorList>
    </citation>
    <scope>NUCLEOTIDE SEQUENCE</scope>
    <source>
        <strain evidence="5">KA19-0412C</strain>
    </source>
</reference>
<feature type="region of interest" description="Disordered" evidence="2">
    <location>
        <begin position="194"/>
        <end position="214"/>
    </location>
</feature>
<proteinExistence type="predicted"/>
<accession>A0A9P8QQC4</accession>
<dbReference type="Proteomes" id="UP000827724">
    <property type="component" value="Unassembled WGS sequence"/>
</dbReference>
<evidence type="ECO:0000313" key="5">
    <source>
        <dbReference type="EMBL" id="KAH6610445.1"/>
    </source>
</evidence>
<evidence type="ECO:0000256" key="2">
    <source>
        <dbReference type="SAM" id="MobiDB-lite"/>
    </source>
</evidence>
<sequence>MDALGAISLAGNVVQFVEYAIIAVEKAAEMFDGADGRLKEDAMLERIVDTVKSSFQSISSPEGTGNKISVSDQTLEKLTNDCVLVAGEIMAILDACSVKSKPPRAPTGIFRAIGKTAKSLSKQPELKGLRDKLFVLRGEVSAYLIALIRQEQLKLGTTLQAVATSSEDMQQDINETIGEVMEYLKKISLQSQMGSTPAQDVGESAGRSAKKKEVEPSIWNAKPSKVQGLLKISAIQSPFAVLVDGMERLAEQKRKTILQTLYFSQLHERELAVSEAHENTLEWIFDEVKPTNFVGWLREDKKHKENEEGKTSKKNNSIYWISGKAGSGKSTLMRFLTGHRKTLQSLKEWAGDGDLVIAKHYFWSPGNSIQKSQEGLFRALLLQILQQRRELIPVVCAHRWNAPYEDAVYPWSPPQLVEALQRLCSLDDVRWRICLFIDGLDEYSGDHAQLMDTILKIDDSDRIKICTSSRPWLEFSDVFEDSRWKLHLQNFTRGDIQQFVKDNLQKDDRFNKLRNRNGAAADGLVLEIAERAHGVFLWVFLVVHSLLRGLRSEDEISDLQRRLRELPRDLYKFFDGMLAAIEDAYREKVSRLFLTMTYAEATLPIITFYFLEFGDRPPPKEPLPFLREWPDVDLAEAEVLNLKKRQLIAQCKDLIHISSDPGAPILFAERVGFLHRTVFDFLRTADMNEKLFRVAGKGFHPVKVLFRANMGQARSLIHLHRLTYVKPYLRQWILGSLYYAHSLEASDATAEIDALDELEAIIMKEFKMWDFPHAIEYLLDMPQITSFVELACRCDLALYITRKHPDYSPSKLDEIAPRWRMLFRLQQQATFEILQKETKYDLDSDWRLGRHLGLLSSQGSGKVGEESGNPAPERSVSFPYLARSRRAHETRDHKRISNKFRKLFCRR</sequence>
<evidence type="ECO:0000259" key="4">
    <source>
        <dbReference type="Pfam" id="PF25053"/>
    </source>
</evidence>
<dbReference type="InterPro" id="IPR056693">
    <property type="entry name" value="DUF7791"/>
</dbReference>
<dbReference type="PANTHER" id="PTHR10039:SF5">
    <property type="entry name" value="NACHT DOMAIN-CONTAINING PROTEIN"/>
    <property type="match status" value="1"/>
</dbReference>
<feature type="domain" description="DUF7791" evidence="4">
    <location>
        <begin position="581"/>
        <end position="716"/>
    </location>
</feature>
<dbReference type="Pfam" id="PF24883">
    <property type="entry name" value="NPHP3_N"/>
    <property type="match status" value="1"/>
</dbReference>
<dbReference type="InterPro" id="IPR056884">
    <property type="entry name" value="NPHP3-like_N"/>
</dbReference>
<protein>
    <recommendedName>
        <fullName evidence="7">NACHT domain-containing protein</fullName>
    </recommendedName>
</protein>
<dbReference type="Gene3D" id="3.40.50.300">
    <property type="entry name" value="P-loop containing nucleotide triphosphate hydrolases"/>
    <property type="match status" value="1"/>
</dbReference>
<evidence type="ECO:0000313" key="6">
    <source>
        <dbReference type="Proteomes" id="UP000827724"/>
    </source>
</evidence>
<dbReference type="AlphaFoldDB" id="A0A9P8QQC4"/>
<keyword evidence="6" id="KW-1185">Reference proteome</keyword>
<keyword evidence="1" id="KW-0677">Repeat</keyword>
<evidence type="ECO:0000259" key="3">
    <source>
        <dbReference type="Pfam" id="PF24883"/>
    </source>
</evidence>
<dbReference type="EMBL" id="JAIWOZ010000001">
    <property type="protein sequence ID" value="KAH6610445.1"/>
    <property type="molecule type" value="Genomic_DNA"/>
</dbReference>
<dbReference type="SUPFAM" id="SSF52540">
    <property type="entry name" value="P-loop containing nucleoside triphosphate hydrolases"/>
    <property type="match status" value="1"/>
</dbReference>
<comment type="caution">
    <text evidence="5">The sequence shown here is derived from an EMBL/GenBank/DDBJ whole genome shotgun (WGS) entry which is preliminary data.</text>
</comment>